<dbReference type="PROSITE" id="PS00136">
    <property type="entry name" value="SUBTILASE_ASP"/>
    <property type="match status" value="1"/>
</dbReference>
<keyword evidence="7" id="KW-1185">Reference proteome</keyword>
<evidence type="ECO:0000313" key="6">
    <source>
        <dbReference type="EMBL" id="OYQ35755.1"/>
    </source>
</evidence>
<dbReference type="SUPFAM" id="SSF52743">
    <property type="entry name" value="Subtilisin-like"/>
    <property type="match status" value="1"/>
</dbReference>
<dbReference type="PANTHER" id="PTHR43399">
    <property type="entry name" value="SUBTILISIN-RELATED"/>
    <property type="match status" value="1"/>
</dbReference>
<evidence type="ECO:0000256" key="2">
    <source>
        <dbReference type="ARBA" id="ARBA00022801"/>
    </source>
</evidence>
<evidence type="ECO:0000259" key="5">
    <source>
        <dbReference type="Pfam" id="PF00082"/>
    </source>
</evidence>
<dbReference type="InterPro" id="IPR051048">
    <property type="entry name" value="Peptidase_S8/S53_subtilisin"/>
</dbReference>
<dbReference type="Pfam" id="PF00082">
    <property type="entry name" value="Peptidase_S8"/>
    <property type="match status" value="1"/>
</dbReference>
<dbReference type="PANTHER" id="PTHR43399:SF4">
    <property type="entry name" value="CELL WALL-ASSOCIATED PROTEASE"/>
    <property type="match status" value="1"/>
</dbReference>
<protein>
    <recommendedName>
        <fullName evidence="5">Peptidase S8/S53 domain-containing protein</fullName>
    </recommendedName>
</protein>
<dbReference type="AlphaFoldDB" id="A0A255Z4E5"/>
<evidence type="ECO:0000256" key="1">
    <source>
        <dbReference type="ARBA" id="ARBA00011073"/>
    </source>
</evidence>
<dbReference type="InterPro" id="IPR036852">
    <property type="entry name" value="Peptidase_S8/S53_dom_sf"/>
</dbReference>
<evidence type="ECO:0000313" key="7">
    <source>
        <dbReference type="Proteomes" id="UP000216605"/>
    </source>
</evidence>
<evidence type="ECO:0000256" key="4">
    <source>
        <dbReference type="SAM" id="SignalP"/>
    </source>
</evidence>
<dbReference type="GO" id="GO:0004252">
    <property type="term" value="F:serine-type endopeptidase activity"/>
    <property type="evidence" value="ECO:0007669"/>
    <property type="project" value="InterPro"/>
</dbReference>
<reference evidence="6 7" key="1">
    <citation type="submission" date="2017-07" db="EMBL/GenBank/DDBJ databases">
        <title>Flavobacterium cyanobacteriorum sp. nov., isolated from cyanobacterial aggregates in a eutrophic lake.</title>
        <authorList>
            <person name="Cai H."/>
        </authorList>
    </citation>
    <scope>NUCLEOTIDE SEQUENCE [LARGE SCALE GENOMIC DNA]</scope>
    <source>
        <strain evidence="6 7">TH021</strain>
    </source>
</reference>
<keyword evidence="2" id="KW-0378">Hydrolase</keyword>
<dbReference type="InterPro" id="IPR023827">
    <property type="entry name" value="Peptidase_S8_Asp-AS"/>
</dbReference>
<dbReference type="InterPro" id="IPR000209">
    <property type="entry name" value="Peptidase_S8/S53_dom"/>
</dbReference>
<comment type="caution">
    <text evidence="3">Lacks conserved residue(s) required for the propagation of feature annotation.</text>
</comment>
<dbReference type="Proteomes" id="UP000216605">
    <property type="component" value="Unassembled WGS sequence"/>
</dbReference>
<dbReference type="EMBL" id="NOXV01000277">
    <property type="protein sequence ID" value="OYQ35755.1"/>
    <property type="molecule type" value="Genomic_DNA"/>
</dbReference>
<comment type="similarity">
    <text evidence="1 3">Belongs to the peptidase S8 family.</text>
</comment>
<feature type="signal peptide" evidence="4">
    <location>
        <begin position="1"/>
        <end position="20"/>
    </location>
</feature>
<sequence length="420" mass="45747">MKTLISFFTLLAFQLSFSQAGDFLKNQLILQFKESVNITKNNFKSLDEEFNRINDSVNLESYEIIGNKKLNKTYLLRFRQDVDVKALANKYLSTSLFDFAEPNFIINGHEAAMLTPNDAFFQARQWYHANSGTFTFSPATVDADMDTDLAWDITQGDPNLIVAFLDTGLKLDHPEFSGRVIPGTDYVNNDADPTDDHGHGTNVTGIAIAKGNNNIGYAGMNWNSKILVCKVLDSNNLGVYSNMINGIYFAVENGAKIINLSAGGNAPSAALETAVNFAFANNVVFVASAGNQNAANIQYPARYANVIAVGSTDPNDRRSTSFIGNTTVGSSFGPELDFVAPGNYIFGLSHTSDTNYSIARGGDIAGSSPGERFDLAYTFSKTKFDSSPGKAGPGAILTGSCRYPCRRHPRMGPVLRFRQN</sequence>
<comment type="caution">
    <text evidence="6">The sequence shown here is derived from an EMBL/GenBank/DDBJ whole genome shotgun (WGS) entry which is preliminary data.</text>
</comment>
<name>A0A255Z4E5_9FLAO</name>
<dbReference type="Gene3D" id="3.40.50.200">
    <property type="entry name" value="Peptidase S8/S53 domain"/>
    <property type="match status" value="1"/>
</dbReference>
<proteinExistence type="inferred from homology"/>
<dbReference type="PROSITE" id="PS51892">
    <property type="entry name" value="SUBTILASE"/>
    <property type="match status" value="1"/>
</dbReference>
<feature type="domain" description="Peptidase S8/S53" evidence="5">
    <location>
        <begin position="159"/>
        <end position="348"/>
    </location>
</feature>
<feature type="chain" id="PRO_5012829823" description="Peptidase S8/S53 domain-containing protein" evidence="4">
    <location>
        <begin position="21"/>
        <end position="420"/>
    </location>
</feature>
<gene>
    <name evidence="6" type="ORF">CHU92_10370</name>
</gene>
<dbReference type="OrthoDB" id="1055762at2"/>
<evidence type="ECO:0000256" key="3">
    <source>
        <dbReference type="PROSITE-ProRule" id="PRU01240"/>
    </source>
</evidence>
<accession>A0A255Z4E5</accession>
<dbReference type="GO" id="GO:0006508">
    <property type="term" value="P:proteolysis"/>
    <property type="evidence" value="ECO:0007669"/>
    <property type="project" value="InterPro"/>
</dbReference>
<keyword evidence="4" id="KW-0732">Signal</keyword>
<organism evidence="6 7">
    <name type="scientific">Flavobacterium cyanobacteriorum</name>
    <dbReference type="NCBI Taxonomy" id="2022802"/>
    <lineage>
        <taxon>Bacteria</taxon>
        <taxon>Pseudomonadati</taxon>
        <taxon>Bacteroidota</taxon>
        <taxon>Flavobacteriia</taxon>
        <taxon>Flavobacteriales</taxon>
        <taxon>Flavobacteriaceae</taxon>
        <taxon>Flavobacterium</taxon>
    </lineage>
</organism>